<dbReference type="SUPFAM" id="SSF82057">
    <property type="entry name" value="Prokaryotic SH3-related domain"/>
    <property type="match status" value="1"/>
</dbReference>
<dbReference type="GO" id="GO:0006508">
    <property type="term" value="P:proteolysis"/>
    <property type="evidence" value="ECO:0007669"/>
    <property type="project" value="UniProtKB-KW"/>
</dbReference>
<dbReference type="GO" id="GO:0008234">
    <property type="term" value="F:cysteine-type peptidase activity"/>
    <property type="evidence" value="ECO:0007669"/>
    <property type="project" value="UniProtKB-KW"/>
</dbReference>
<comment type="caution">
    <text evidence="7">The sequence shown here is derived from an EMBL/GenBank/DDBJ whole genome shotgun (WGS) entry which is preliminary data.</text>
</comment>
<evidence type="ECO:0000259" key="6">
    <source>
        <dbReference type="PROSITE" id="PS51935"/>
    </source>
</evidence>
<dbReference type="Gene3D" id="2.30.30.40">
    <property type="entry name" value="SH3 Domains"/>
    <property type="match status" value="2"/>
</dbReference>
<dbReference type="InterPro" id="IPR003646">
    <property type="entry name" value="SH3-like_bac-type"/>
</dbReference>
<sequence>MPGLRRSPGRLYLLLLALLIAAGAGKYFFSRQAGRLPPRLLEPAGEVPPPVKAYFVRVAVADVRANPDQGSELVTQALLGDEIKILQQQGEWLRGQVPDGYTGWLRAGDVVQDTPPRARDLVAVIVPRTSVYLEPGQGTAAGEALMGTDLPLLAQGKGWVQVWLPGRGQAWLPGNDVEIWPGGKLTGKRRGEDVLATVERLLGVSYLWGGVSLYGIDCSGLTYIAYFLNGVRLPRDADQQFAVGREVARENLKPGDLVFFNTSGTGRTPTHVGIYAGKGEFLNARSRQGVVLSRLDDPPFSQGYLGARRYLP</sequence>
<dbReference type="PROSITE" id="PS51781">
    <property type="entry name" value="SH3B"/>
    <property type="match status" value="1"/>
</dbReference>
<dbReference type="EC" id="3.4.-.-" evidence="7"/>
<dbReference type="OrthoDB" id="9808890at2"/>
<comment type="similarity">
    <text evidence="1">Belongs to the peptidase C40 family.</text>
</comment>
<dbReference type="SUPFAM" id="SSF54001">
    <property type="entry name" value="Cysteine proteinases"/>
    <property type="match status" value="1"/>
</dbReference>
<accession>A0A1J5NGT2</accession>
<dbReference type="SMART" id="SM00287">
    <property type="entry name" value="SH3b"/>
    <property type="match status" value="1"/>
</dbReference>
<dbReference type="PANTHER" id="PTHR47053:SF1">
    <property type="entry name" value="MUREIN DD-ENDOPEPTIDASE MEPH-RELATED"/>
    <property type="match status" value="1"/>
</dbReference>
<evidence type="ECO:0000256" key="4">
    <source>
        <dbReference type="ARBA" id="ARBA00022807"/>
    </source>
</evidence>
<keyword evidence="3 7" id="KW-0378">Hydrolase</keyword>
<evidence type="ECO:0000256" key="2">
    <source>
        <dbReference type="ARBA" id="ARBA00022670"/>
    </source>
</evidence>
<dbReference type="EMBL" id="MDDC01000018">
    <property type="protein sequence ID" value="OIQ58233.1"/>
    <property type="molecule type" value="Genomic_DNA"/>
</dbReference>
<dbReference type="InterPro" id="IPR038765">
    <property type="entry name" value="Papain-like_cys_pep_sf"/>
</dbReference>
<proteinExistence type="inferred from homology"/>
<protein>
    <submittedName>
        <fullName evidence="7">Gamma-D-glutamyl-L-lysine endopeptidase</fullName>
        <ecNumber evidence="7">3.4.-.-</ecNumber>
    </submittedName>
</protein>
<evidence type="ECO:0000259" key="5">
    <source>
        <dbReference type="PROSITE" id="PS51781"/>
    </source>
</evidence>
<reference evidence="7 8" key="1">
    <citation type="submission" date="2016-08" db="EMBL/GenBank/DDBJ databases">
        <title>Genome-based comparison of Moorella thermoacetic strains.</title>
        <authorList>
            <person name="Poehlein A."/>
            <person name="Bengelsdorf F.R."/>
            <person name="Esser C."/>
            <person name="Duerre P."/>
            <person name="Daniel R."/>
        </authorList>
    </citation>
    <scope>NUCLEOTIDE SEQUENCE [LARGE SCALE GENOMIC DNA]</scope>
    <source>
        <strain evidence="7 8">DSM 21394</strain>
    </source>
</reference>
<evidence type="ECO:0000313" key="8">
    <source>
        <dbReference type="Proteomes" id="UP000182811"/>
    </source>
</evidence>
<evidence type="ECO:0000256" key="3">
    <source>
        <dbReference type="ARBA" id="ARBA00022801"/>
    </source>
</evidence>
<dbReference type="InterPro" id="IPR057812">
    <property type="entry name" value="SH3_YKFC_2nd"/>
</dbReference>
<evidence type="ECO:0000256" key="1">
    <source>
        <dbReference type="ARBA" id="ARBA00007074"/>
    </source>
</evidence>
<keyword evidence="2" id="KW-0645">Protease</keyword>
<dbReference type="InterPro" id="IPR041382">
    <property type="entry name" value="SH3_16"/>
</dbReference>
<keyword evidence="4" id="KW-0788">Thiol protease</keyword>
<dbReference type="InterPro" id="IPR000064">
    <property type="entry name" value="NLP_P60_dom"/>
</dbReference>
<dbReference type="InterPro" id="IPR051202">
    <property type="entry name" value="Peptidase_C40"/>
</dbReference>
<dbReference type="Pfam" id="PF00877">
    <property type="entry name" value="NLPC_P60"/>
    <property type="match status" value="1"/>
</dbReference>
<dbReference type="AlphaFoldDB" id="A0A1J5NGT2"/>
<dbReference type="Pfam" id="PF23795">
    <property type="entry name" value="SH3_YKFC_2nd"/>
    <property type="match status" value="1"/>
</dbReference>
<dbReference type="PROSITE" id="PS51935">
    <property type="entry name" value="NLPC_P60"/>
    <property type="match status" value="1"/>
</dbReference>
<dbReference type="Pfam" id="PF18348">
    <property type="entry name" value="SH3_16"/>
    <property type="match status" value="1"/>
</dbReference>
<organism evidence="7 8">
    <name type="scientific">Neomoorella thermoacetica</name>
    <name type="common">Clostridium thermoaceticum</name>
    <dbReference type="NCBI Taxonomy" id="1525"/>
    <lineage>
        <taxon>Bacteria</taxon>
        <taxon>Bacillati</taxon>
        <taxon>Bacillota</taxon>
        <taxon>Clostridia</taxon>
        <taxon>Neomoorellales</taxon>
        <taxon>Neomoorellaceae</taxon>
        <taxon>Neomoorella</taxon>
    </lineage>
</organism>
<feature type="domain" description="SH3b" evidence="5">
    <location>
        <begin position="51"/>
        <end position="114"/>
    </location>
</feature>
<gene>
    <name evidence="7" type="primary">ykfC</name>
    <name evidence="7" type="ORF">MOTE_21650</name>
</gene>
<dbReference type="Proteomes" id="UP000182811">
    <property type="component" value="Unassembled WGS sequence"/>
</dbReference>
<dbReference type="Gene3D" id="3.90.1720.10">
    <property type="entry name" value="endopeptidase domain like (from Nostoc punctiforme)"/>
    <property type="match status" value="1"/>
</dbReference>
<name>A0A1J5NGT2_NEOTH</name>
<dbReference type="PANTHER" id="PTHR47053">
    <property type="entry name" value="MUREIN DD-ENDOPEPTIDASE MEPH-RELATED"/>
    <property type="match status" value="1"/>
</dbReference>
<evidence type="ECO:0000313" key="7">
    <source>
        <dbReference type="EMBL" id="OIQ58233.1"/>
    </source>
</evidence>
<feature type="domain" description="NlpC/P60" evidence="6">
    <location>
        <begin position="188"/>
        <end position="311"/>
    </location>
</feature>